<keyword evidence="3" id="KW-1185">Reference proteome</keyword>
<organism evidence="2 3">
    <name type="scientific">Porites lobata</name>
    <dbReference type="NCBI Taxonomy" id="104759"/>
    <lineage>
        <taxon>Eukaryota</taxon>
        <taxon>Metazoa</taxon>
        <taxon>Cnidaria</taxon>
        <taxon>Anthozoa</taxon>
        <taxon>Hexacorallia</taxon>
        <taxon>Scleractinia</taxon>
        <taxon>Fungiina</taxon>
        <taxon>Poritidae</taxon>
        <taxon>Porites</taxon>
    </lineage>
</organism>
<gene>
    <name evidence="2" type="ORF">PLOB_00022742</name>
</gene>
<feature type="compositionally biased region" description="Acidic residues" evidence="1">
    <location>
        <begin position="192"/>
        <end position="201"/>
    </location>
</feature>
<proteinExistence type="predicted"/>
<protein>
    <recommendedName>
        <fullName evidence="4">CCHC-type domain-containing protein</fullName>
    </recommendedName>
</protein>
<evidence type="ECO:0000313" key="2">
    <source>
        <dbReference type="EMBL" id="CAH3114809.1"/>
    </source>
</evidence>
<feature type="region of interest" description="Disordered" evidence="1">
    <location>
        <begin position="169"/>
        <end position="210"/>
    </location>
</feature>
<dbReference type="Proteomes" id="UP001159405">
    <property type="component" value="Unassembled WGS sequence"/>
</dbReference>
<evidence type="ECO:0008006" key="4">
    <source>
        <dbReference type="Google" id="ProtNLM"/>
    </source>
</evidence>
<evidence type="ECO:0000313" key="3">
    <source>
        <dbReference type="Proteomes" id="UP001159405"/>
    </source>
</evidence>
<feature type="compositionally biased region" description="Polar residues" evidence="1">
    <location>
        <begin position="179"/>
        <end position="190"/>
    </location>
</feature>
<comment type="caution">
    <text evidence="2">The sequence shown here is derived from an EMBL/GenBank/DDBJ whole genome shotgun (WGS) entry which is preliminary data.</text>
</comment>
<name>A0ABN8NP83_9CNID</name>
<sequence>MDVNAIEIVRSLPRFKVEITGIVPNLGGKCFDITLNSTDAATCLATSAFDYGPERKPLKLLGARTIHVSVFPAVEYPDQDIVNFLKQYEQLKSENLCRLCHTEESGIGVAEFTSLNRDLPRKVVTQGLVIFFKYTGQLITCYRCGSTEYVLKNCPRQPSRFNHIHVEDHVLSAPPNPPNSQEMQETQMETTGAEDSDDEISESVSSETLS</sequence>
<accession>A0ABN8NP83</accession>
<dbReference type="EMBL" id="CALNXK010000027">
    <property type="protein sequence ID" value="CAH3114809.1"/>
    <property type="molecule type" value="Genomic_DNA"/>
</dbReference>
<feature type="non-terminal residue" evidence="2">
    <location>
        <position position="210"/>
    </location>
</feature>
<reference evidence="2 3" key="1">
    <citation type="submission" date="2022-05" db="EMBL/GenBank/DDBJ databases">
        <authorList>
            <consortium name="Genoscope - CEA"/>
            <person name="William W."/>
        </authorList>
    </citation>
    <scope>NUCLEOTIDE SEQUENCE [LARGE SCALE GENOMIC DNA]</scope>
</reference>
<evidence type="ECO:0000256" key="1">
    <source>
        <dbReference type="SAM" id="MobiDB-lite"/>
    </source>
</evidence>